<accession>A0A9D2SV73</accession>
<keyword evidence="1" id="KW-0472">Membrane</keyword>
<evidence type="ECO:0000313" key="2">
    <source>
        <dbReference type="EMBL" id="HJC35070.1"/>
    </source>
</evidence>
<comment type="caution">
    <text evidence="2">The sequence shown here is derived from an EMBL/GenBank/DDBJ whole genome shotgun (WGS) entry which is preliminary data.</text>
</comment>
<proteinExistence type="predicted"/>
<name>A0A9D2SV73_9FIRM</name>
<evidence type="ECO:0000313" key="3">
    <source>
        <dbReference type="Proteomes" id="UP000823890"/>
    </source>
</evidence>
<keyword evidence="1" id="KW-0812">Transmembrane</keyword>
<dbReference type="EMBL" id="DWWO01000132">
    <property type="protein sequence ID" value="HJC35070.1"/>
    <property type="molecule type" value="Genomic_DNA"/>
</dbReference>
<sequence length="144" mass="16058">MGSRTKIVVLHMKEIIYTAIFAALAIVLIILLVIMFRPDSRTDQTDTGNRYTPGIYTSALTLNNTNLEVEVSVDETRINSIRFSNLDETVTTMFPLIQPAIEDIAEQICETQSLDNIALPEDAPYTSRIILDAIREAVEKAAVE</sequence>
<reference evidence="2" key="2">
    <citation type="submission" date="2021-04" db="EMBL/GenBank/DDBJ databases">
        <authorList>
            <person name="Gilroy R."/>
        </authorList>
    </citation>
    <scope>NUCLEOTIDE SEQUENCE</scope>
    <source>
        <strain evidence="2">ChiW19-954</strain>
    </source>
</reference>
<dbReference type="AlphaFoldDB" id="A0A9D2SV73"/>
<evidence type="ECO:0000256" key="1">
    <source>
        <dbReference type="SAM" id="Phobius"/>
    </source>
</evidence>
<dbReference type="Proteomes" id="UP000823890">
    <property type="component" value="Unassembled WGS sequence"/>
</dbReference>
<gene>
    <name evidence="2" type="ORF">H9758_10855</name>
</gene>
<organism evidence="2 3">
    <name type="scientific">Candidatus Mediterraneibacter faecipullorum</name>
    <dbReference type="NCBI Taxonomy" id="2838670"/>
    <lineage>
        <taxon>Bacteria</taxon>
        <taxon>Bacillati</taxon>
        <taxon>Bacillota</taxon>
        <taxon>Clostridia</taxon>
        <taxon>Lachnospirales</taxon>
        <taxon>Lachnospiraceae</taxon>
        <taxon>Mediterraneibacter</taxon>
    </lineage>
</organism>
<protein>
    <recommendedName>
        <fullName evidence="4">FMN-binding domain-containing protein</fullName>
    </recommendedName>
</protein>
<feature type="transmembrane region" description="Helical" evidence="1">
    <location>
        <begin position="15"/>
        <end position="36"/>
    </location>
</feature>
<keyword evidence="1" id="KW-1133">Transmembrane helix</keyword>
<reference evidence="2" key="1">
    <citation type="journal article" date="2021" name="PeerJ">
        <title>Extensive microbial diversity within the chicken gut microbiome revealed by metagenomics and culture.</title>
        <authorList>
            <person name="Gilroy R."/>
            <person name="Ravi A."/>
            <person name="Getino M."/>
            <person name="Pursley I."/>
            <person name="Horton D.L."/>
            <person name="Alikhan N.F."/>
            <person name="Baker D."/>
            <person name="Gharbi K."/>
            <person name="Hall N."/>
            <person name="Watson M."/>
            <person name="Adriaenssens E.M."/>
            <person name="Foster-Nyarko E."/>
            <person name="Jarju S."/>
            <person name="Secka A."/>
            <person name="Antonio M."/>
            <person name="Oren A."/>
            <person name="Chaudhuri R.R."/>
            <person name="La Ragione R."/>
            <person name="Hildebrand F."/>
            <person name="Pallen M.J."/>
        </authorList>
    </citation>
    <scope>NUCLEOTIDE SEQUENCE</scope>
    <source>
        <strain evidence="2">ChiW19-954</strain>
    </source>
</reference>
<evidence type="ECO:0008006" key="4">
    <source>
        <dbReference type="Google" id="ProtNLM"/>
    </source>
</evidence>